<gene>
    <name evidence="8" type="ORF">JQS43_08200</name>
</gene>
<dbReference type="InterPro" id="IPR011032">
    <property type="entry name" value="GroES-like_sf"/>
</dbReference>
<dbReference type="Proteomes" id="UP000662857">
    <property type="component" value="Chromosome"/>
</dbReference>
<evidence type="ECO:0000256" key="4">
    <source>
        <dbReference type="ARBA" id="ARBA00023002"/>
    </source>
</evidence>
<dbReference type="EMBL" id="CP070499">
    <property type="protein sequence ID" value="QSB16262.1"/>
    <property type="molecule type" value="Genomic_DNA"/>
</dbReference>
<sequence length="364" mass="39135">MKAIAVSPKKIDSSRLIELPRPSVTDVPDGRGVLVRMLRVGLDGTDREIDSGDYGEPPPGEDMLVTGHESFGRVVEVGPAVTELTPDEYVVALVRRAGHSRYDLVDLFDLTTDDSFQEHGISRVHGFLTEYLVAEPRYLVRVPSPLAHVGVLLEPASVVAKGLMQAYDVQRRLRVWQPQRAAVFGAGAIGLLAALLLRIRGLSVTVFALEPPGSTQARLARALGAEYVSTAGAPGPAATPAAYDLIFEATGYAPVVFDAMTALAKNGILMLASVTNGDRRVEVPVDALNRDFVLGNKAMVGTVNANREHFEAAIRDLAVAELEYPGWLSRLLTHRVEGLDRYPEALTALAAPDAIKVYVEVAPG</sequence>
<keyword evidence="9" id="KW-1185">Reference proteome</keyword>
<feature type="transmembrane region" description="Helical" evidence="5">
    <location>
        <begin position="181"/>
        <end position="199"/>
    </location>
</feature>
<evidence type="ECO:0000259" key="6">
    <source>
        <dbReference type="Pfam" id="PF08240"/>
    </source>
</evidence>
<evidence type="ECO:0000256" key="5">
    <source>
        <dbReference type="SAM" id="Phobius"/>
    </source>
</evidence>
<dbReference type="PANTHER" id="PTHR43189">
    <property type="entry name" value="ZINC-TYPE ALCOHOL DEHYDROGENASE-LIKE PROTEIN C1198.01-RELATED"/>
    <property type="match status" value="1"/>
</dbReference>
<dbReference type="GO" id="GO:0016491">
    <property type="term" value="F:oxidoreductase activity"/>
    <property type="evidence" value="ECO:0007669"/>
    <property type="project" value="UniProtKB-KW"/>
</dbReference>
<dbReference type="SUPFAM" id="SSF50129">
    <property type="entry name" value="GroES-like"/>
    <property type="match status" value="1"/>
</dbReference>
<organism evidence="8 9">
    <name type="scientific">Natronosporangium hydrolyticum</name>
    <dbReference type="NCBI Taxonomy" id="2811111"/>
    <lineage>
        <taxon>Bacteria</taxon>
        <taxon>Bacillati</taxon>
        <taxon>Actinomycetota</taxon>
        <taxon>Actinomycetes</taxon>
        <taxon>Micromonosporales</taxon>
        <taxon>Micromonosporaceae</taxon>
        <taxon>Natronosporangium</taxon>
    </lineage>
</organism>
<reference evidence="8" key="1">
    <citation type="submission" date="2021-02" db="EMBL/GenBank/DDBJ databases">
        <title>Natrosporangium hydrolyticum gen. nov., sp. nov, a haloalkaliphilic actinobacterium from a soda solonchak soil.</title>
        <authorList>
            <person name="Sorokin D.Y."/>
            <person name="Khijniak T.V."/>
            <person name="Zakharycheva A.P."/>
            <person name="Boueva O.V."/>
            <person name="Ariskina E.V."/>
            <person name="Hahnke R.L."/>
            <person name="Bunk B."/>
            <person name="Sproer C."/>
            <person name="Schumann P."/>
            <person name="Evtushenko L.I."/>
            <person name="Kublanov I.V."/>
        </authorList>
    </citation>
    <scope>NUCLEOTIDE SEQUENCE</scope>
    <source>
        <strain evidence="8">DSM 106523</strain>
    </source>
</reference>
<evidence type="ECO:0000256" key="1">
    <source>
        <dbReference type="ARBA" id="ARBA00001947"/>
    </source>
</evidence>
<protein>
    <submittedName>
        <fullName evidence="8">Glucose 1-dehydrogenase</fullName>
    </submittedName>
</protein>
<dbReference type="PANTHER" id="PTHR43189:SF2">
    <property type="entry name" value="GLUCOSE 1-DEHYDROGENASE"/>
    <property type="match status" value="1"/>
</dbReference>
<dbReference type="Pfam" id="PF16912">
    <property type="entry name" value="Glu_dehyd_C"/>
    <property type="match status" value="1"/>
</dbReference>
<dbReference type="InterPro" id="IPR013154">
    <property type="entry name" value="ADH-like_N"/>
</dbReference>
<feature type="domain" description="Glucose dehydrogenase C-terminal" evidence="7">
    <location>
        <begin position="147"/>
        <end position="360"/>
    </location>
</feature>
<dbReference type="CDD" id="cd08230">
    <property type="entry name" value="glucose_DH"/>
    <property type="match status" value="1"/>
</dbReference>
<feature type="domain" description="Alcohol dehydrogenase-like N-terminal" evidence="6">
    <location>
        <begin position="32"/>
        <end position="143"/>
    </location>
</feature>
<comment type="cofactor">
    <cofactor evidence="1">
        <name>Zn(2+)</name>
        <dbReference type="ChEBI" id="CHEBI:29105"/>
    </cofactor>
</comment>
<accession>A0A895YJQ4</accession>
<dbReference type="InterPro" id="IPR002328">
    <property type="entry name" value="ADH_Zn_CS"/>
</dbReference>
<dbReference type="Gene3D" id="3.90.180.10">
    <property type="entry name" value="Medium-chain alcohol dehydrogenases, catalytic domain"/>
    <property type="match status" value="1"/>
</dbReference>
<name>A0A895YJQ4_9ACTN</name>
<dbReference type="Gene3D" id="3.40.50.720">
    <property type="entry name" value="NAD(P)-binding Rossmann-like Domain"/>
    <property type="match status" value="1"/>
</dbReference>
<evidence type="ECO:0000313" key="8">
    <source>
        <dbReference type="EMBL" id="QSB16262.1"/>
    </source>
</evidence>
<keyword evidence="5" id="KW-1133">Transmembrane helix</keyword>
<evidence type="ECO:0000256" key="2">
    <source>
        <dbReference type="ARBA" id="ARBA00022723"/>
    </source>
</evidence>
<keyword evidence="3" id="KW-0862">Zinc</keyword>
<evidence type="ECO:0000313" key="9">
    <source>
        <dbReference type="Proteomes" id="UP000662857"/>
    </source>
</evidence>
<dbReference type="SUPFAM" id="SSF51735">
    <property type="entry name" value="NAD(P)-binding Rossmann-fold domains"/>
    <property type="match status" value="1"/>
</dbReference>
<dbReference type="RefSeq" id="WP_239678465.1">
    <property type="nucleotide sequence ID" value="NZ_CP070499.1"/>
</dbReference>
<dbReference type="InterPro" id="IPR036291">
    <property type="entry name" value="NAD(P)-bd_dom_sf"/>
</dbReference>
<keyword evidence="5" id="KW-0472">Membrane</keyword>
<evidence type="ECO:0000259" key="7">
    <source>
        <dbReference type="Pfam" id="PF16912"/>
    </source>
</evidence>
<dbReference type="PROSITE" id="PS00059">
    <property type="entry name" value="ADH_ZINC"/>
    <property type="match status" value="1"/>
</dbReference>
<keyword evidence="5" id="KW-0812">Transmembrane</keyword>
<dbReference type="AlphaFoldDB" id="A0A895YJQ4"/>
<evidence type="ECO:0000256" key="3">
    <source>
        <dbReference type="ARBA" id="ARBA00022833"/>
    </source>
</evidence>
<dbReference type="InterPro" id="IPR031640">
    <property type="entry name" value="Glu_dehyd_C"/>
</dbReference>
<proteinExistence type="predicted"/>
<dbReference type="GO" id="GO:0008270">
    <property type="term" value="F:zinc ion binding"/>
    <property type="evidence" value="ECO:0007669"/>
    <property type="project" value="InterPro"/>
</dbReference>
<keyword evidence="2" id="KW-0479">Metal-binding</keyword>
<dbReference type="KEGG" id="nhy:JQS43_08200"/>
<dbReference type="Pfam" id="PF08240">
    <property type="entry name" value="ADH_N"/>
    <property type="match status" value="1"/>
</dbReference>
<keyword evidence="4" id="KW-0560">Oxidoreductase</keyword>